<dbReference type="EMBL" id="ACEB01000001">
    <property type="protein sequence ID" value="EEG28354.1"/>
    <property type="molecule type" value="Genomic_DNA"/>
</dbReference>
<sequence>MAEKWKPSLAEVLSLVLRLETGDWTRLGAFGRRQATKNATATRPWRRADR</sequence>
<evidence type="ECO:0000313" key="2">
    <source>
        <dbReference type="Proteomes" id="UP000006247"/>
    </source>
</evidence>
<dbReference type="Proteomes" id="UP000006247">
    <property type="component" value="Unassembled WGS sequence"/>
</dbReference>
<proteinExistence type="predicted"/>
<dbReference type="HOGENOM" id="CLU_3116871_0_0_11"/>
<organism evidence="1 2">
    <name type="scientific">Corynebacterium matruchotii ATCC 33806</name>
    <dbReference type="NCBI Taxonomy" id="566549"/>
    <lineage>
        <taxon>Bacteria</taxon>
        <taxon>Bacillati</taxon>
        <taxon>Actinomycetota</taxon>
        <taxon>Actinomycetes</taxon>
        <taxon>Mycobacteriales</taxon>
        <taxon>Corynebacteriaceae</taxon>
        <taxon>Corynebacterium</taxon>
    </lineage>
</organism>
<comment type="caution">
    <text evidence="1">The sequence shown here is derived from an EMBL/GenBank/DDBJ whole genome shotgun (WGS) entry which is preliminary data.</text>
</comment>
<dbReference type="AlphaFoldDB" id="C0DZC8"/>
<reference evidence="1 2" key="1">
    <citation type="submission" date="2009-01" db="EMBL/GenBank/DDBJ databases">
        <authorList>
            <person name="Fulton L."/>
            <person name="Clifton S."/>
            <person name="Chinwalla A.T."/>
            <person name="Mitreva M."/>
            <person name="Sodergren E."/>
            <person name="Weinstock G."/>
            <person name="Clifton S."/>
            <person name="Dooling D.J."/>
            <person name="Fulton B."/>
            <person name="Minx P."/>
            <person name="Pepin K.H."/>
            <person name="Johnson M."/>
            <person name="Bhonagiri V."/>
            <person name="Nash W.E."/>
            <person name="Mardis E.R."/>
            <person name="Wilson R.K."/>
        </authorList>
    </citation>
    <scope>NUCLEOTIDE SEQUENCE [LARGE SCALE GENOMIC DNA]</scope>
    <source>
        <strain evidence="1 2">ATCC 33806</strain>
    </source>
</reference>
<gene>
    <name evidence="1" type="ORF">CORMATOL_00006</name>
</gene>
<protein>
    <submittedName>
        <fullName evidence="1">Uncharacterized protein</fullName>
    </submittedName>
</protein>
<evidence type="ECO:0000313" key="1">
    <source>
        <dbReference type="EMBL" id="EEG28354.1"/>
    </source>
</evidence>
<accession>C0DZC8</accession>
<name>C0DZC8_9CORY</name>